<sequence>MKTRCSKCGETTGQTQCEIKEKIETRFASIRNNRGHMASLTQNAPFSKPRKGTENPAQPKTVNAMKIIKTSPMVSYSRINFRAKFLTNPNKSQQIAAQGNASL</sequence>
<feature type="region of interest" description="Disordered" evidence="1">
    <location>
        <begin position="33"/>
        <end position="58"/>
    </location>
</feature>
<gene>
    <name evidence="2" type="ORF">TNIN_169651</name>
</gene>
<evidence type="ECO:0000313" key="2">
    <source>
        <dbReference type="EMBL" id="GFY42613.1"/>
    </source>
</evidence>
<dbReference type="EMBL" id="BMAV01003191">
    <property type="protein sequence ID" value="GFY42613.1"/>
    <property type="molecule type" value="Genomic_DNA"/>
</dbReference>
<keyword evidence="3" id="KW-1185">Reference proteome</keyword>
<proteinExistence type="predicted"/>
<evidence type="ECO:0000313" key="3">
    <source>
        <dbReference type="Proteomes" id="UP000886998"/>
    </source>
</evidence>
<evidence type="ECO:0000256" key="1">
    <source>
        <dbReference type="SAM" id="MobiDB-lite"/>
    </source>
</evidence>
<dbReference type="AlphaFoldDB" id="A0A8X6WWF4"/>
<protein>
    <submittedName>
        <fullName evidence="2">Uncharacterized protein</fullName>
    </submittedName>
</protein>
<dbReference type="Proteomes" id="UP000886998">
    <property type="component" value="Unassembled WGS sequence"/>
</dbReference>
<comment type="caution">
    <text evidence="2">The sequence shown here is derived from an EMBL/GenBank/DDBJ whole genome shotgun (WGS) entry which is preliminary data.</text>
</comment>
<accession>A0A8X6WWF4</accession>
<organism evidence="2 3">
    <name type="scientific">Trichonephila inaurata madagascariensis</name>
    <dbReference type="NCBI Taxonomy" id="2747483"/>
    <lineage>
        <taxon>Eukaryota</taxon>
        <taxon>Metazoa</taxon>
        <taxon>Ecdysozoa</taxon>
        <taxon>Arthropoda</taxon>
        <taxon>Chelicerata</taxon>
        <taxon>Arachnida</taxon>
        <taxon>Araneae</taxon>
        <taxon>Araneomorphae</taxon>
        <taxon>Entelegynae</taxon>
        <taxon>Araneoidea</taxon>
        <taxon>Nephilidae</taxon>
        <taxon>Trichonephila</taxon>
        <taxon>Trichonephila inaurata</taxon>
    </lineage>
</organism>
<name>A0A8X6WWF4_9ARAC</name>
<reference evidence="2" key="1">
    <citation type="submission" date="2020-08" db="EMBL/GenBank/DDBJ databases">
        <title>Multicomponent nature underlies the extraordinary mechanical properties of spider dragline silk.</title>
        <authorList>
            <person name="Kono N."/>
            <person name="Nakamura H."/>
            <person name="Mori M."/>
            <person name="Yoshida Y."/>
            <person name="Ohtoshi R."/>
            <person name="Malay A.D."/>
            <person name="Moran D.A.P."/>
            <person name="Tomita M."/>
            <person name="Numata K."/>
            <person name="Arakawa K."/>
        </authorList>
    </citation>
    <scope>NUCLEOTIDE SEQUENCE</scope>
</reference>